<dbReference type="KEGG" id="pfy:PFICI_10430"/>
<dbReference type="GeneID" id="19275443"/>
<feature type="domain" description="Amidohydrolase-related" evidence="1">
    <location>
        <begin position="8"/>
        <end position="273"/>
    </location>
</feature>
<dbReference type="eggNOG" id="ENOG502S92K">
    <property type="taxonomic scope" value="Eukaryota"/>
</dbReference>
<gene>
    <name evidence="2" type="ORF">PFICI_10430</name>
</gene>
<dbReference type="RefSeq" id="XP_007837202.1">
    <property type="nucleotide sequence ID" value="XM_007839011.1"/>
</dbReference>
<accession>W3WWW2</accession>
<dbReference type="EMBL" id="KI912115">
    <property type="protein sequence ID" value="ETS78368.1"/>
    <property type="molecule type" value="Genomic_DNA"/>
</dbReference>
<reference evidence="3" key="1">
    <citation type="journal article" date="2015" name="BMC Genomics">
        <title>Genomic and transcriptomic analysis of the endophytic fungus Pestalotiopsis fici reveals its lifestyle and high potential for synthesis of natural products.</title>
        <authorList>
            <person name="Wang X."/>
            <person name="Zhang X."/>
            <person name="Liu L."/>
            <person name="Xiang M."/>
            <person name="Wang W."/>
            <person name="Sun X."/>
            <person name="Che Y."/>
            <person name="Guo L."/>
            <person name="Liu G."/>
            <person name="Guo L."/>
            <person name="Wang C."/>
            <person name="Yin W.B."/>
            <person name="Stadler M."/>
            <person name="Zhang X."/>
            <person name="Liu X."/>
        </authorList>
    </citation>
    <scope>NUCLEOTIDE SEQUENCE [LARGE SCALE GENOMIC DNA]</scope>
    <source>
        <strain evidence="3">W106-1 / CGMCC3.15140</strain>
    </source>
</reference>
<sequence>MLVRDYTPKAALKENATEFQTSRGIAHSVIVLPSVYGTNNSILLDSLDYFNGTCVGVAVVDPDSISNATLASFHEKGVRGLRVNFGDGGTDEEIIDAVRKNAKLAKIHNWVVQVFIPLRTFVALHDVIPTLGVRIVTDHFGHTLVGSRTNNALDTIDPYQNAGFTEMVDLIRRRLLFVKISGPYLDSLKQPLYDDMRVVAQTIMLNGPEMVVYGSDWPHTSNKEGNTASGGRLVPQEFREINDAAIVEEFKNWAATDEQIQRLFVDNPRRLWGWTSTDS</sequence>
<dbReference type="PANTHER" id="PTHR35563:SF2">
    <property type="entry name" value="BARREL METAL-DEPENDENT HYDROLASE, PUTATIVE (AFU_ORTHOLOGUE AFUA_1G16240)-RELATED"/>
    <property type="match status" value="1"/>
</dbReference>
<dbReference type="InterPro" id="IPR006680">
    <property type="entry name" value="Amidohydro-rel"/>
</dbReference>
<evidence type="ECO:0000313" key="2">
    <source>
        <dbReference type="EMBL" id="ETS78368.1"/>
    </source>
</evidence>
<organism evidence="2 3">
    <name type="scientific">Pestalotiopsis fici (strain W106-1 / CGMCC3.15140)</name>
    <dbReference type="NCBI Taxonomy" id="1229662"/>
    <lineage>
        <taxon>Eukaryota</taxon>
        <taxon>Fungi</taxon>
        <taxon>Dikarya</taxon>
        <taxon>Ascomycota</taxon>
        <taxon>Pezizomycotina</taxon>
        <taxon>Sordariomycetes</taxon>
        <taxon>Xylariomycetidae</taxon>
        <taxon>Amphisphaeriales</taxon>
        <taxon>Sporocadaceae</taxon>
        <taxon>Pestalotiopsis</taxon>
    </lineage>
</organism>
<dbReference type="Proteomes" id="UP000030651">
    <property type="component" value="Unassembled WGS sequence"/>
</dbReference>
<dbReference type="Gene3D" id="3.20.20.140">
    <property type="entry name" value="Metal-dependent hydrolases"/>
    <property type="match status" value="1"/>
</dbReference>
<protein>
    <recommendedName>
        <fullName evidence="1">Amidohydrolase-related domain-containing protein</fullName>
    </recommendedName>
</protein>
<dbReference type="Pfam" id="PF04909">
    <property type="entry name" value="Amidohydro_2"/>
    <property type="match status" value="1"/>
</dbReference>
<dbReference type="OrthoDB" id="2135488at2759"/>
<dbReference type="OMA" id="WHVQLHW"/>
<dbReference type="SUPFAM" id="SSF51556">
    <property type="entry name" value="Metallo-dependent hydrolases"/>
    <property type="match status" value="1"/>
</dbReference>
<name>W3WWW2_PESFW</name>
<dbReference type="InParanoid" id="W3WWW2"/>
<dbReference type="InterPro" id="IPR032466">
    <property type="entry name" value="Metal_Hydrolase"/>
</dbReference>
<proteinExistence type="predicted"/>
<dbReference type="PANTHER" id="PTHR35563">
    <property type="entry name" value="BARREL METAL-DEPENDENT HYDROLASE, PUTATIVE (AFU_ORTHOLOGUE AFUA_1G16240)-RELATED"/>
    <property type="match status" value="1"/>
</dbReference>
<dbReference type="HOGENOM" id="CLU_064039_2_1_1"/>
<dbReference type="GO" id="GO:0016787">
    <property type="term" value="F:hydrolase activity"/>
    <property type="evidence" value="ECO:0007669"/>
    <property type="project" value="InterPro"/>
</dbReference>
<evidence type="ECO:0000313" key="3">
    <source>
        <dbReference type="Proteomes" id="UP000030651"/>
    </source>
</evidence>
<dbReference type="InterPro" id="IPR052358">
    <property type="entry name" value="Aro_Compnd_Degr_Hydrolases"/>
</dbReference>
<evidence type="ECO:0000259" key="1">
    <source>
        <dbReference type="Pfam" id="PF04909"/>
    </source>
</evidence>
<keyword evidence="3" id="KW-1185">Reference proteome</keyword>
<dbReference type="AlphaFoldDB" id="W3WWW2"/>